<sequence length="351" mass="40700">MFALIFFAITFGFIINFIRKFNKKPEGLENIPYISFISLLKILWAYFQQKNYDEVEDLVQELIGGHHDIYLSQFGIVLNNPEYAKILLTESEDVAIKYYSKTDNKWRSTRKLADSALNLASHQYPEVVGEITMDLFTFMNPNLNRPINIIEPMRRISIEALGKFAFGYKFGCLDELPLESNKKYLDAIKEFDGFINDIIETKRNEMKKDSYNGHDLLTSMIKQGEINIDKHQLRDEIATFFTAGHDSNHYNGIECFAYFLAKYPEMQEKARAEVIRILGNEPIIPSLDQLKELKYVNAIIKETLRTHPPTPILTVRRLKKPIKVGSYILPINSTCMINTWKIHRDPNIGKS</sequence>
<dbReference type="AlphaFoldDB" id="A0A915YQH8"/>
<evidence type="ECO:0000256" key="1">
    <source>
        <dbReference type="ARBA" id="ARBA00010617"/>
    </source>
</evidence>
<keyword evidence="6" id="KW-0503">Monooxygenase</keyword>
<dbReference type="PANTHER" id="PTHR24291">
    <property type="entry name" value="CYTOCHROME P450 FAMILY 4"/>
    <property type="match status" value="1"/>
</dbReference>
<proteinExistence type="inferred from homology"/>
<dbReference type="Proteomes" id="UP000684084">
    <property type="component" value="Unassembled WGS sequence"/>
</dbReference>
<evidence type="ECO:0000313" key="8">
    <source>
        <dbReference type="Proteomes" id="UP000684084"/>
    </source>
</evidence>
<keyword evidence="4" id="KW-0560">Oxidoreductase</keyword>
<dbReference type="GO" id="GO:0004497">
    <property type="term" value="F:monooxygenase activity"/>
    <property type="evidence" value="ECO:0007669"/>
    <property type="project" value="UniProtKB-KW"/>
</dbReference>
<dbReference type="GO" id="GO:0020037">
    <property type="term" value="F:heme binding"/>
    <property type="evidence" value="ECO:0007669"/>
    <property type="project" value="InterPro"/>
</dbReference>
<dbReference type="PANTHER" id="PTHR24291:SF50">
    <property type="entry name" value="BIFUNCTIONAL ALBAFLAVENONE MONOOXYGENASE_TERPENE SYNTHASE"/>
    <property type="match status" value="1"/>
</dbReference>
<dbReference type="EMBL" id="CAGKOT010000002">
    <property type="protein sequence ID" value="CAB5307239.1"/>
    <property type="molecule type" value="Genomic_DNA"/>
</dbReference>
<evidence type="ECO:0000256" key="5">
    <source>
        <dbReference type="ARBA" id="ARBA00023004"/>
    </source>
</evidence>
<protein>
    <recommendedName>
        <fullName evidence="9">Cytochrome P450</fullName>
    </recommendedName>
</protein>
<keyword evidence="2" id="KW-0349">Heme</keyword>
<dbReference type="OrthoDB" id="2789670at2759"/>
<evidence type="ECO:0008006" key="9">
    <source>
        <dbReference type="Google" id="ProtNLM"/>
    </source>
</evidence>
<evidence type="ECO:0000256" key="4">
    <source>
        <dbReference type="ARBA" id="ARBA00023002"/>
    </source>
</evidence>
<comment type="similarity">
    <text evidence="1">Belongs to the cytochrome P450 family.</text>
</comment>
<gene>
    <name evidence="7" type="ORF">CHRIB12_LOCUS1256</name>
</gene>
<evidence type="ECO:0000256" key="2">
    <source>
        <dbReference type="ARBA" id="ARBA00022617"/>
    </source>
</evidence>
<dbReference type="GO" id="GO:0005506">
    <property type="term" value="F:iron ion binding"/>
    <property type="evidence" value="ECO:0007669"/>
    <property type="project" value="InterPro"/>
</dbReference>
<dbReference type="VEuPathDB" id="FungiDB:RhiirFUN_008164"/>
<dbReference type="InterPro" id="IPR050196">
    <property type="entry name" value="Cytochrome_P450_Monoox"/>
</dbReference>
<dbReference type="InterPro" id="IPR001128">
    <property type="entry name" value="Cyt_P450"/>
</dbReference>
<name>A0A915YQH8_9GLOM</name>
<organism evidence="7 8">
    <name type="scientific">Rhizophagus irregularis</name>
    <dbReference type="NCBI Taxonomy" id="588596"/>
    <lineage>
        <taxon>Eukaryota</taxon>
        <taxon>Fungi</taxon>
        <taxon>Fungi incertae sedis</taxon>
        <taxon>Mucoromycota</taxon>
        <taxon>Glomeromycotina</taxon>
        <taxon>Glomeromycetes</taxon>
        <taxon>Glomerales</taxon>
        <taxon>Glomeraceae</taxon>
        <taxon>Rhizophagus</taxon>
    </lineage>
</organism>
<evidence type="ECO:0000313" key="7">
    <source>
        <dbReference type="EMBL" id="CAB5307239.1"/>
    </source>
</evidence>
<accession>A0A915YQH8</accession>
<keyword evidence="3" id="KW-0479">Metal-binding</keyword>
<evidence type="ECO:0000256" key="6">
    <source>
        <dbReference type="ARBA" id="ARBA00023033"/>
    </source>
</evidence>
<evidence type="ECO:0000256" key="3">
    <source>
        <dbReference type="ARBA" id="ARBA00022723"/>
    </source>
</evidence>
<reference evidence="7" key="1">
    <citation type="submission" date="2020-05" db="EMBL/GenBank/DDBJ databases">
        <authorList>
            <person name="Rincon C."/>
            <person name="Sanders R I."/>
            <person name="Robbins C."/>
            <person name="Chaturvedi A."/>
        </authorList>
    </citation>
    <scope>NUCLEOTIDE SEQUENCE</scope>
    <source>
        <strain evidence="7">CHB12</strain>
    </source>
</reference>
<dbReference type="GO" id="GO:0016705">
    <property type="term" value="F:oxidoreductase activity, acting on paired donors, with incorporation or reduction of molecular oxygen"/>
    <property type="evidence" value="ECO:0007669"/>
    <property type="project" value="InterPro"/>
</dbReference>
<keyword evidence="5" id="KW-0408">Iron</keyword>
<dbReference type="Pfam" id="PF00067">
    <property type="entry name" value="p450"/>
    <property type="match status" value="1"/>
</dbReference>
<comment type="caution">
    <text evidence="7">The sequence shown here is derived from an EMBL/GenBank/DDBJ whole genome shotgun (WGS) entry which is preliminary data.</text>
</comment>